<feature type="chain" id="PRO_5027028522" evidence="1">
    <location>
        <begin position="24"/>
        <end position="134"/>
    </location>
</feature>
<evidence type="ECO:0000313" key="2">
    <source>
        <dbReference type="EMBL" id="QKJ67108.1"/>
    </source>
</evidence>
<dbReference type="KEGG" id="dee:HQN60_10585"/>
<organism evidence="2 3">
    <name type="scientific">Deefgea piscis</name>
    <dbReference type="NCBI Taxonomy" id="2739061"/>
    <lineage>
        <taxon>Bacteria</taxon>
        <taxon>Pseudomonadati</taxon>
        <taxon>Pseudomonadota</taxon>
        <taxon>Betaproteobacteria</taxon>
        <taxon>Neisseriales</taxon>
        <taxon>Chitinibacteraceae</taxon>
        <taxon>Deefgea</taxon>
    </lineage>
</organism>
<dbReference type="AlphaFoldDB" id="A0A6M8SSQ3"/>
<dbReference type="Proteomes" id="UP000504844">
    <property type="component" value="Chromosome"/>
</dbReference>
<reference evidence="2 3" key="1">
    <citation type="submission" date="2020-05" db="EMBL/GenBank/DDBJ databases">
        <title>Complete genome sequence of Deefgea sp. D17.</title>
        <authorList>
            <person name="Bae J.-W."/>
            <person name="Han J.E."/>
        </authorList>
    </citation>
    <scope>NUCLEOTIDE SEQUENCE [LARGE SCALE GENOMIC DNA]</scope>
    <source>
        <strain evidence="2 3">D17</strain>
    </source>
</reference>
<name>A0A6M8SSQ3_9NEIS</name>
<proteinExistence type="predicted"/>
<gene>
    <name evidence="2" type="ORF">HQN60_10585</name>
</gene>
<sequence>MKSLRLFFFCVLALVLPVNSVLAQMPAYAKIASAHTEHAAHQHDASAPHLSQTPSSEQLHIHLGLFGQQSVHVHEPMPVTTTDCAKACQTSLNSILLDPLFAIPLFSAILVDAAPATLCSVTLAPLEDPPKLRA</sequence>
<protein>
    <submittedName>
        <fullName evidence="2">Uncharacterized protein</fullName>
    </submittedName>
</protein>
<feature type="signal peptide" evidence="1">
    <location>
        <begin position="1"/>
        <end position="23"/>
    </location>
</feature>
<evidence type="ECO:0000313" key="3">
    <source>
        <dbReference type="Proteomes" id="UP000504844"/>
    </source>
</evidence>
<evidence type="ECO:0000256" key="1">
    <source>
        <dbReference type="SAM" id="SignalP"/>
    </source>
</evidence>
<keyword evidence="1" id="KW-0732">Signal</keyword>
<keyword evidence="3" id="KW-1185">Reference proteome</keyword>
<dbReference type="RefSeq" id="WP_173533611.1">
    <property type="nucleotide sequence ID" value="NZ_CP054143.1"/>
</dbReference>
<accession>A0A6M8SSQ3</accession>
<dbReference type="EMBL" id="CP054143">
    <property type="protein sequence ID" value="QKJ67108.1"/>
    <property type="molecule type" value="Genomic_DNA"/>
</dbReference>